<evidence type="ECO:0000313" key="2">
    <source>
        <dbReference type="EMBL" id="CDW31160.1"/>
    </source>
</evidence>
<name>A0A0K2TZ72_LEPSM</name>
<dbReference type="EMBL" id="HACA01013799">
    <property type="protein sequence ID" value="CDW31160.1"/>
    <property type="molecule type" value="Transcribed_RNA"/>
</dbReference>
<accession>A0A0K2TZ72</accession>
<feature type="compositionally biased region" description="Basic residues" evidence="1">
    <location>
        <begin position="9"/>
        <end position="20"/>
    </location>
</feature>
<sequence length="42" mass="4725">VEGTDLKSYTKKRYNPKKKNNISPPPSKSLFYILVTDGGILN</sequence>
<feature type="non-terminal residue" evidence="2">
    <location>
        <position position="1"/>
    </location>
</feature>
<feature type="region of interest" description="Disordered" evidence="1">
    <location>
        <begin position="1"/>
        <end position="25"/>
    </location>
</feature>
<dbReference type="AlphaFoldDB" id="A0A0K2TZ72"/>
<organism evidence="2">
    <name type="scientific">Lepeophtheirus salmonis</name>
    <name type="common">Salmon louse</name>
    <name type="synonym">Caligus salmonis</name>
    <dbReference type="NCBI Taxonomy" id="72036"/>
    <lineage>
        <taxon>Eukaryota</taxon>
        <taxon>Metazoa</taxon>
        <taxon>Ecdysozoa</taxon>
        <taxon>Arthropoda</taxon>
        <taxon>Crustacea</taxon>
        <taxon>Multicrustacea</taxon>
        <taxon>Hexanauplia</taxon>
        <taxon>Copepoda</taxon>
        <taxon>Siphonostomatoida</taxon>
        <taxon>Caligidae</taxon>
        <taxon>Lepeophtheirus</taxon>
    </lineage>
</organism>
<evidence type="ECO:0000256" key="1">
    <source>
        <dbReference type="SAM" id="MobiDB-lite"/>
    </source>
</evidence>
<protein>
    <submittedName>
        <fullName evidence="2">Uncharacterized protein</fullName>
    </submittedName>
</protein>
<reference evidence="2" key="1">
    <citation type="submission" date="2014-05" db="EMBL/GenBank/DDBJ databases">
        <authorList>
            <person name="Chronopoulou M."/>
        </authorList>
    </citation>
    <scope>NUCLEOTIDE SEQUENCE</scope>
    <source>
        <tissue evidence="2">Whole organism</tissue>
    </source>
</reference>
<proteinExistence type="predicted"/>